<dbReference type="InParanoid" id="A0A7M7LWG1"/>
<dbReference type="SMART" id="SM00228">
    <property type="entry name" value="PDZ"/>
    <property type="match status" value="1"/>
</dbReference>
<reference evidence="9" key="2">
    <citation type="submission" date="2021-01" db="UniProtKB">
        <authorList>
            <consortium name="EnsemblMetazoa"/>
        </authorList>
    </citation>
    <scope>IDENTIFICATION</scope>
</reference>
<keyword evidence="2 3" id="KW-0728">SH3 domain</keyword>
<dbReference type="GO" id="GO:0005886">
    <property type="term" value="C:plasma membrane"/>
    <property type="evidence" value="ECO:0000318"/>
    <property type="project" value="GO_Central"/>
</dbReference>
<reference evidence="10" key="1">
    <citation type="submission" date="2015-02" db="EMBL/GenBank/DDBJ databases">
        <title>Genome sequencing for Strongylocentrotus purpuratus.</title>
        <authorList>
            <person name="Murali S."/>
            <person name="Liu Y."/>
            <person name="Vee V."/>
            <person name="English A."/>
            <person name="Wang M."/>
            <person name="Skinner E."/>
            <person name="Han Y."/>
            <person name="Muzny D.M."/>
            <person name="Worley K.C."/>
            <person name="Gibbs R.A."/>
        </authorList>
    </citation>
    <scope>NUCLEOTIDE SEQUENCE</scope>
</reference>
<evidence type="ECO:0000259" key="7">
    <source>
        <dbReference type="PROSITE" id="PS50106"/>
    </source>
</evidence>
<dbReference type="PROSITE" id="PS00856">
    <property type="entry name" value="GUANYLATE_KINASE_1"/>
    <property type="match status" value="1"/>
</dbReference>
<sequence>MTLLNETERENDIMPATDGSSESGQEAIDAMVDSLDMLGNSTHAQSVDLLFLKEVMKSRLMKNLIKAHDTLEDTELKPHRMDSLGLAADIMAELTQIIGCDNGAAELAGILQDLNFISLLRTHDDIATGNLGSSEFEDHTQDYYTPDFNPTGDAIRMVGIRKSRDEPLGVTFKVEDGEIVVARILHGSIIDKQGLLHVGDIIQEVNDQDVSNDPDLLRKHIKKAEGRVTLKIRPSYQDCIMLPPIYVRAFFDYDPSQDTLLPCQEVGLPFRRGDILCVVERDDMEWWQAYVVGEEGQSGLIPSQDLEERRRAFVPHENIYTSEFIACGLVKSKKKKREKYETRKNHQFDRSDIVIYEEVQEMPPFQRKTIVLLGAQGVGRRTLKNRLIEHDSSKFDVPIAHTTRLPREGEKSGVEYHFVLRSDMEQDILNHNFLEYGDFANNLYGTTFDSIRAVKQKGQMCVLDVNPQTLKLLRNSEFLPYVVFVSSPDLETLRILHEAAASSEKQVDDADLQKTVEESARIERQYSHLFDFTIVNSNLNESCQQLCGALTALAHQRQWVPIDWVYDAP</sequence>
<dbReference type="InterPro" id="IPR036034">
    <property type="entry name" value="PDZ_sf"/>
</dbReference>
<keyword evidence="10" id="KW-1185">Reference proteome</keyword>
<dbReference type="InterPro" id="IPR036892">
    <property type="entry name" value="L27_dom_sf"/>
</dbReference>
<evidence type="ECO:0000256" key="1">
    <source>
        <dbReference type="ARBA" id="ARBA00007014"/>
    </source>
</evidence>
<dbReference type="PANTHER" id="PTHR23122">
    <property type="entry name" value="MEMBRANE-ASSOCIATED GUANYLATE KINASE MAGUK"/>
    <property type="match status" value="1"/>
</dbReference>
<dbReference type="InterPro" id="IPR027417">
    <property type="entry name" value="P-loop_NTPase"/>
</dbReference>
<feature type="domain" description="PDZ" evidence="7">
    <location>
        <begin position="157"/>
        <end position="236"/>
    </location>
</feature>
<evidence type="ECO:0000313" key="10">
    <source>
        <dbReference type="Proteomes" id="UP000007110"/>
    </source>
</evidence>
<dbReference type="RefSeq" id="XP_011678924.1">
    <property type="nucleotide sequence ID" value="XM_011680622.2"/>
</dbReference>
<dbReference type="InterPro" id="IPR001478">
    <property type="entry name" value="PDZ"/>
</dbReference>
<feature type="region of interest" description="Disordered" evidence="4">
    <location>
        <begin position="1"/>
        <end position="24"/>
    </location>
</feature>
<dbReference type="PROSITE" id="PS50002">
    <property type="entry name" value="SH3"/>
    <property type="match status" value="1"/>
</dbReference>
<evidence type="ECO:0000256" key="4">
    <source>
        <dbReference type="SAM" id="MobiDB-lite"/>
    </source>
</evidence>
<dbReference type="Pfam" id="PF07653">
    <property type="entry name" value="SH3_2"/>
    <property type="match status" value="1"/>
</dbReference>
<feature type="domain" description="L27" evidence="8">
    <location>
        <begin position="20"/>
        <end position="79"/>
    </location>
</feature>
<dbReference type="PROSITE" id="PS50052">
    <property type="entry name" value="GUANYLATE_KINASE_2"/>
    <property type="match status" value="1"/>
</dbReference>
<dbReference type="InterPro" id="IPR001452">
    <property type="entry name" value="SH3_domain"/>
</dbReference>
<dbReference type="SMART" id="SM00326">
    <property type="entry name" value="SH3"/>
    <property type="match status" value="1"/>
</dbReference>
<evidence type="ECO:0000259" key="5">
    <source>
        <dbReference type="PROSITE" id="PS50002"/>
    </source>
</evidence>
<dbReference type="SMART" id="SM00569">
    <property type="entry name" value="L27"/>
    <property type="match status" value="2"/>
</dbReference>
<dbReference type="Pfam" id="PF00625">
    <property type="entry name" value="Guanylate_kin"/>
    <property type="match status" value="1"/>
</dbReference>
<dbReference type="GeneID" id="586772"/>
<dbReference type="InterPro" id="IPR004172">
    <property type="entry name" value="L27_dom"/>
</dbReference>
<organism evidence="9 10">
    <name type="scientific">Strongylocentrotus purpuratus</name>
    <name type="common">Purple sea urchin</name>
    <dbReference type="NCBI Taxonomy" id="7668"/>
    <lineage>
        <taxon>Eukaryota</taxon>
        <taxon>Metazoa</taxon>
        <taxon>Echinodermata</taxon>
        <taxon>Eleutherozoa</taxon>
        <taxon>Echinozoa</taxon>
        <taxon>Echinoidea</taxon>
        <taxon>Euechinoidea</taxon>
        <taxon>Echinacea</taxon>
        <taxon>Camarodonta</taxon>
        <taxon>Echinidea</taxon>
        <taxon>Strongylocentrotidae</taxon>
        <taxon>Strongylocentrotus</taxon>
    </lineage>
</organism>
<dbReference type="SMART" id="SM00072">
    <property type="entry name" value="GuKc"/>
    <property type="match status" value="1"/>
</dbReference>
<dbReference type="CDD" id="cd00071">
    <property type="entry name" value="GMPK"/>
    <property type="match status" value="1"/>
</dbReference>
<name>A0A7M7LWG1_STRPU</name>
<dbReference type="Gene3D" id="2.30.42.10">
    <property type="match status" value="1"/>
</dbReference>
<dbReference type="Gene3D" id="3.40.50.300">
    <property type="entry name" value="P-loop containing nucleotide triphosphate hydrolases"/>
    <property type="match status" value="1"/>
</dbReference>
<dbReference type="Proteomes" id="UP000007110">
    <property type="component" value="Unassembled WGS sequence"/>
</dbReference>
<dbReference type="Pfam" id="PF02828">
    <property type="entry name" value="L27"/>
    <property type="match status" value="1"/>
</dbReference>
<dbReference type="SUPFAM" id="SSF50156">
    <property type="entry name" value="PDZ domain-like"/>
    <property type="match status" value="1"/>
</dbReference>
<dbReference type="SUPFAM" id="SSF52540">
    <property type="entry name" value="P-loop containing nucleoside triphosphate hydrolases"/>
    <property type="match status" value="1"/>
</dbReference>
<dbReference type="PROSITE" id="PS51022">
    <property type="entry name" value="L27"/>
    <property type="match status" value="1"/>
</dbReference>
<dbReference type="InterPro" id="IPR050716">
    <property type="entry name" value="MAGUK"/>
</dbReference>
<dbReference type="InterPro" id="IPR014775">
    <property type="entry name" value="L27_C"/>
</dbReference>
<dbReference type="Gene3D" id="1.10.287.650">
    <property type="entry name" value="L27 domain"/>
    <property type="match status" value="1"/>
</dbReference>
<dbReference type="KEGG" id="spu:586772"/>
<evidence type="ECO:0000313" key="9">
    <source>
        <dbReference type="EnsemblMetazoa" id="XP_011678924"/>
    </source>
</evidence>
<evidence type="ECO:0000256" key="2">
    <source>
        <dbReference type="ARBA" id="ARBA00022443"/>
    </source>
</evidence>
<comment type="similarity">
    <text evidence="1">Belongs to the MAGUK family.</text>
</comment>
<dbReference type="InterPro" id="IPR020590">
    <property type="entry name" value="Guanylate_kinase_CS"/>
</dbReference>
<dbReference type="PROSITE" id="PS50106">
    <property type="entry name" value="PDZ"/>
    <property type="match status" value="1"/>
</dbReference>
<feature type="domain" description="SH3" evidence="5">
    <location>
        <begin position="242"/>
        <end position="311"/>
    </location>
</feature>
<dbReference type="Gene3D" id="2.30.30.40">
    <property type="entry name" value="SH3 Domains"/>
    <property type="match status" value="1"/>
</dbReference>
<dbReference type="EnsemblMetazoa" id="XM_786539">
    <property type="protein sequence ID" value="XP_791632"/>
    <property type="gene ID" value="LOC586772"/>
</dbReference>
<dbReference type="InterPro" id="IPR036028">
    <property type="entry name" value="SH3-like_dom_sf"/>
</dbReference>
<dbReference type="GO" id="GO:0005911">
    <property type="term" value="C:cell-cell junction"/>
    <property type="evidence" value="ECO:0000318"/>
    <property type="project" value="GO_Central"/>
</dbReference>
<dbReference type="InterPro" id="IPR008145">
    <property type="entry name" value="GK/Ca_channel_bsu"/>
</dbReference>
<feature type="domain" description="Guanylate kinase-like" evidence="6">
    <location>
        <begin position="367"/>
        <end position="551"/>
    </location>
</feature>
<dbReference type="OMA" id="NPTTPHK"/>
<evidence type="ECO:0000259" key="6">
    <source>
        <dbReference type="PROSITE" id="PS50052"/>
    </source>
</evidence>
<evidence type="ECO:0000259" key="8">
    <source>
        <dbReference type="PROSITE" id="PS51022"/>
    </source>
</evidence>
<dbReference type="SUPFAM" id="SSF50044">
    <property type="entry name" value="SH3-domain"/>
    <property type="match status" value="1"/>
</dbReference>
<proteinExistence type="inferred from homology"/>
<dbReference type="RefSeq" id="XP_791632.3">
    <property type="nucleotide sequence ID" value="XM_786539.5"/>
</dbReference>
<dbReference type="FunCoup" id="A0A7M7LWG1">
    <property type="interactions" value="420"/>
</dbReference>
<evidence type="ECO:0000256" key="3">
    <source>
        <dbReference type="PROSITE-ProRule" id="PRU00192"/>
    </source>
</evidence>
<feature type="compositionally biased region" description="Basic and acidic residues" evidence="4">
    <location>
        <begin position="1"/>
        <end position="12"/>
    </location>
</feature>
<dbReference type="InterPro" id="IPR008144">
    <property type="entry name" value="Guanylate_kin-like_dom"/>
</dbReference>
<dbReference type="EnsemblMetazoa" id="XM_011680622">
    <property type="protein sequence ID" value="XP_011678924"/>
    <property type="gene ID" value="LOC586772"/>
</dbReference>
<dbReference type="CDD" id="cd11862">
    <property type="entry name" value="SH3_MPP"/>
    <property type="match status" value="1"/>
</dbReference>
<dbReference type="CDD" id="cd10832">
    <property type="entry name" value="PDZ_MPP6-MPP2-like"/>
    <property type="match status" value="1"/>
</dbReference>
<accession>A0A7M7LWG1</accession>
<dbReference type="AlphaFoldDB" id="A0A7M7LWG1"/>
<dbReference type="Pfam" id="PF00595">
    <property type="entry name" value="PDZ"/>
    <property type="match status" value="1"/>
</dbReference>
<dbReference type="SUPFAM" id="SSF101288">
    <property type="entry name" value="L27 domain"/>
    <property type="match status" value="1"/>
</dbReference>
<dbReference type="OrthoDB" id="65789at2759"/>
<protein>
    <submittedName>
        <fullName evidence="9">Uncharacterized protein</fullName>
    </submittedName>
</protein>